<evidence type="ECO:0000313" key="1">
    <source>
        <dbReference type="EMBL" id="MDR6218550.1"/>
    </source>
</evidence>
<accession>A0AAE3XB69</accession>
<sequence>MTDHTITPGSGCVYSDLGITPPDAPAVPVTIEAILAAPARENIVSFCPVRRSIHAARALNLPEVSGENRLVDIRVPGLDVRMVTRYGARLEVSVLSLDGVDVAVTVRGVNPYGTRVQDVHVIDPAGYGVLMTELITRHVRGDSGRSVYHLLEGEIDA</sequence>
<name>A0AAE3XB69_9DEIO</name>
<dbReference type="AlphaFoldDB" id="A0AAE3XB69"/>
<proteinExistence type="predicted"/>
<dbReference type="RefSeq" id="WP_309855134.1">
    <property type="nucleotide sequence ID" value="NZ_JAVDQJ010000005.1"/>
</dbReference>
<reference evidence="1" key="1">
    <citation type="submission" date="2023-07" db="EMBL/GenBank/DDBJ databases">
        <title>Sorghum-associated microbial communities from plants grown in Nebraska, USA.</title>
        <authorList>
            <person name="Schachtman D."/>
        </authorList>
    </citation>
    <scope>NUCLEOTIDE SEQUENCE</scope>
    <source>
        <strain evidence="1">BE330</strain>
    </source>
</reference>
<comment type="caution">
    <text evidence="1">The sequence shown here is derived from an EMBL/GenBank/DDBJ whole genome shotgun (WGS) entry which is preliminary data.</text>
</comment>
<dbReference type="EMBL" id="JAVDQK010000004">
    <property type="protein sequence ID" value="MDR6218550.1"/>
    <property type="molecule type" value="Genomic_DNA"/>
</dbReference>
<evidence type="ECO:0000313" key="2">
    <source>
        <dbReference type="Proteomes" id="UP001185331"/>
    </source>
</evidence>
<dbReference type="Proteomes" id="UP001185331">
    <property type="component" value="Unassembled WGS sequence"/>
</dbReference>
<protein>
    <submittedName>
        <fullName evidence="1">Uncharacterized protein</fullName>
    </submittedName>
</protein>
<organism evidence="1 2">
    <name type="scientific">Deinococcus soli</name>
    <name type="common">ex Cha et al. 2016</name>
    <dbReference type="NCBI Taxonomy" id="1309411"/>
    <lineage>
        <taxon>Bacteria</taxon>
        <taxon>Thermotogati</taxon>
        <taxon>Deinococcota</taxon>
        <taxon>Deinococci</taxon>
        <taxon>Deinococcales</taxon>
        <taxon>Deinococcaceae</taxon>
        <taxon>Deinococcus</taxon>
    </lineage>
</organism>
<gene>
    <name evidence="1" type="ORF">J2Y00_002113</name>
</gene>